<dbReference type="AlphaFoldDB" id="W4RV83"/>
<keyword evidence="2" id="KW-1185">Reference proteome</keyword>
<dbReference type="EMBL" id="BAUW01000141">
    <property type="protein sequence ID" value="GAE48216.1"/>
    <property type="molecule type" value="Genomic_DNA"/>
</dbReference>
<sequence length="268" mass="31602">MKDGTRCTIFLFFSEKTMTESIVHLLAYRWKPHLKTNEEKHMTNLEIEIKRRIIKVFKTPQIKDRGYLVGISIVTPNNNVIKEKYFEEFSNIETPRTIQREQVTIDNKIIKANFHGVAIITRLPRRSSLCALILQETAFGTNPNFPTLESLIREKGLSYRIVQSLITLGDDLYIYWGIQCDPCNKTLFKGVVREWLFYLEEHSNSIEIWFENMWVYYNPQNHNSISQLVRDIDRTGHYTKSSLELNMSFKSFINDILSEEFIEVNFTN</sequence>
<protein>
    <submittedName>
        <fullName evidence="1">Uncharacterized protein</fullName>
    </submittedName>
</protein>
<comment type="caution">
    <text evidence="1">The sequence shown here is derived from an EMBL/GenBank/DDBJ whole genome shotgun (WGS) entry which is preliminary data.</text>
</comment>
<dbReference type="Proteomes" id="UP000018949">
    <property type="component" value="Unassembled WGS sequence"/>
</dbReference>
<evidence type="ECO:0000313" key="1">
    <source>
        <dbReference type="EMBL" id="GAE48216.1"/>
    </source>
</evidence>
<proteinExistence type="predicted"/>
<name>W4RV83_9BACI</name>
<reference evidence="1 2" key="1">
    <citation type="submission" date="2013-12" db="EMBL/GenBank/DDBJ databases">
        <title>NBRP : Genome information of microbial organism related human and environment.</title>
        <authorList>
            <person name="Hattori M."/>
            <person name="Oshima K."/>
            <person name="Inaba H."/>
            <person name="Suda W."/>
            <person name="Sakamoto M."/>
            <person name="Iino T."/>
            <person name="Kitahara M."/>
            <person name="Oshida Y."/>
            <person name="Iida T."/>
            <person name="Kudo T."/>
            <person name="Itoh T."/>
            <person name="Ahmed I."/>
            <person name="Ohkuma M."/>
        </authorList>
    </citation>
    <scope>NUCLEOTIDE SEQUENCE [LARGE SCALE GENOMIC DNA]</scope>
    <source>
        <strain evidence="1 2">JCM 21738</strain>
    </source>
</reference>
<evidence type="ECO:0000313" key="2">
    <source>
        <dbReference type="Proteomes" id="UP000018949"/>
    </source>
</evidence>
<organism evidence="1 2">
    <name type="scientific">Mesobacillus boroniphilus JCM 21738</name>
    <dbReference type="NCBI Taxonomy" id="1294265"/>
    <lineage>
        <taxon>Bacteria</taxon>
        <taxon>Bacillati</taxon>
        <taxon>Bacillota</taxon>
        <taxon>Bacilli</taxon>
        <taxon>Bacillales</taxon>
        <taxon>Bacillaceae</taxon>
        <taxon>Mesobacillus</taxon>
    </lineage>
</organism>
<dbReference type="eggNOG" id="COG0612">
    <property type="taxonomic scope" value="Bacteria"/>
</dbReference>
<gene>
    <name evidence="1" type="ORF">JCM21738_5303</name>
</gene>
<dbReference type="RefSeq" id="WP_035210094.1">
    <property type="nucleotide sequence ID" value="NZ_BAUW01000141.1"/>
</dbReference>
<accession>W4RV83</accession>